<dbReference type="AlphaFoldDB" id="A0A5M3WL59"/>
<dbReference type="SUPFAM" id="SSF51556">
    <property type="entry name" value="Metallo-dependent hydrolases"/>
    <property type="match status" value="1"/>
</dbReference>
<evidence type="ECO:0000256" key="1">
    <source>
        <dbReference type="ARBA" id="ARBA00023239"/>
    </source>
</evidence>
<dbReference type="PANTHER" id="PTHR21240:SF28">
    <property type="entry name" value="ISO-OROTATE DECARBOXYLASE (EUROFUNG)"/>
    <property type="match status" value="1"/>
</dbReference>
<proteinExistence type="predicted"/>
<dbReference type="OrthoDB" id="8673349at2"/>
<evidence type="ECO:0000259" key="2">
    <source>
        <dbReference type="Pfam" id="PF04909"/>
    </source>
</evidence>
<sequence>MTSDANGTKVEIPRIISVDDHVMEPADLFEGRLPRKFQETAPRVHRGKITKITRVSGQDWRVDFGEDGTLGDYWMYEGVPIPLKRINASAGLPLDLRENVPVTFGDVRPGCYDMTARLADMDMNHMEASLCFPTMPRFCGQTFAEGKDKELGLACIQAYNDWMFEEWCGPSGGRLIPLGLVPLWDAELAAAEVRRNAERGFTAVAFCEIPAFLGLPSIHSGHWEPFFRACHETKTVVCMHVGSSSKMPATSKDAPAAVGISLSFNNAMASLADYIFSGLLIRYPDLKLAYSESQIGWIPYALMRMDDVWNQHRAWIGLGDSIPEPPSTYYYRQVYGCFFRDDVGIRAIEQVGVDNATFEVDYPHTDSTWPDTKQLAEEHFAHLPQDVIYKIVRGNAIKMLRLDLDTDLDDSGRPLPILGR</sequence>
<dbReference type="GO" id="GO:0016831">
    <property type="term" value="F:carboxy-lyase activity"/>
    <property type="evidence" value="ECO:0007669"/>
    <property type="project" value="InterPro"/>
</dbReference>
<dbReference type="Proteomes" id="UP000331127">
    <property type="component" value="Unassembled WGS sequence"/>
</dbReference>
<organism evidence="3 4">
    <name type="scientific">Acrocarpospora macrocephala</name>
    <dbReference type="NCBI Taxonomy" id="150177"/>
    <lineage>
        <taxon>Bacteria</taxon>
        <taxon>Bacillati</taxon>
        <taxon>Actinomycetota</taxon>
        <taxon>Actinomycetes</taxon>
        <taxon>Streptosporangiales</taxon>
        <taxon>Streptosporangiaceae</taxon>
        <taxon>Acrocarpospora</taxon>
    </lineage>
</organism>
<keyword evidence="4" id="KW-1185">Reference proteome</keyword>
<reference evidence="3 4" key="1">
    <citation type="submission" date="2019-10" db="EMBL/GenBank/DDBJ databases">
        <title>Whole genome shotgun sequence of Acrocarpospora macrocephala NBRC 16266.</title>
        <authorList>
            <person name="Ichikawa N."/>
            <person name="Kimura A."/>
            <person name="Kitahashi Y."/>
            <person name="Komaki H."/>
            <person name="Oguchi A."/>
        </authorList>
    </citation>
    <scope>NUCLEOTIDE SEQUENCE [LARGE SCALE GENOMIC DNA]</scope>
    <source>
        <strain evidence="3 4">NBRC 16266</strain>
    </source>
</reference>
<dbReference type="GO" id="GO:0016787">
    <property type="term" value="F:hydrolase activity"/>
    <property type="evidence" value="ECO:0007669"/>
    <property type="project" value="UniProtKB-KW"/>
</dbReference>
<dbReference type="Gene3D" id="3.20.20.140">
    <property type="entry name" value="Metal-dependent hydrolases"/>
    <property type="match status" value="1"/>
</dbReference>
<name>A0A5M3WL59_9ACTN</name>
<protein>
    <submittedName>
        <fullName evidence="3">Amidohydrolase</fullName>
    </submittedName>
</protein>
<dbReference type="EMBL" id="BLAE01000016">
    <property type="protein sequence ID" value="GES09624.1"/>
    <property type="molecule type" value="Genomic_DNA"/>
</dbReference>
<feature type="domain" description="Amidohydrolase-related" evidence="2">
    <location>
        <begin position="106"/>
        <end position="402"/>
    </location>
</feature>
<gene>
    <name evidence="3" type="ORF">Amac_032200</name>
</gene>
<accession>A0A5M3WL59</accession>
<dbReference type="InterPro" id="IPR006680">
    <property type="entry name" value="Amidohydro-rel"/>
</dbReference>
<dbReference type="Pfam" id="PF04909">
    <property type="entry name" value="Amidohydro_2"/>
    <property type="match status" value="1"/>
</dbReference>
<dbReference type="InterPro" id="IPR032466">
    <property type="entry name" value="Metal_Hydrolase"/>
</dbReference>
<dbReference type="GO" id="GO:0019748">
    <property type="term" value="P:secondary metabolic process"/>
    <property type="evidence" value="ECO:0007669"/>
    <property type="project" value="TreeGrafter"/>
</dbReference>
<dbReference type="InterPro" id="IPR032465">
    <property type="entry name" value="ACMSD"/>
</dbReference>
<comment type="caution">
    <text evidence="3">The sequence shown here is derived from an EMBL/GenBank/DDBJ whole genome shotgun (WGS) entry which is preliminary data.</text>
</comment>
<keyword evidence="3" id="KW-0378">Hydrolase</keyword>
<evidence type="ECO:0000313" key="4">
    <source>
        <dbReference type="Proteomes" id="UP000331127"/>
    </source>
</evidence>
<dbReference type="GO" id="GO:0005737">
    <property type="term" value="C:cytoplasm"/>
    <property type="evidence" value="ECO:0007669"/>
    <property type="project" value="TreeGrafter"/>
</dbReference>
<evidence type="ECO:0000313" key="3">
    <source>
        <dbReference type="EMBL" id="GES09624.1"/>
    </source>
</evidence>
<dbReference type="RefSeq" id="WP_155355145.1">
    <property type="nucleotide sequence ID" value="NZ_BAAAHL010000040.1"/>
</dbReference>
<dbReference type="PANTHER" id="PTHR21240">
    <property type="entry name" value="2-AMINO-3-CARBOXYLMUCONATE-6-SEMIALDEHYDE DECARBOXYLASE"/>
    <property type="match status" value="1"/>
</dbReference>
<keyword evidence="1" id="KW-0456">Lyase</keyword>